<comment type="caution">
    <text evidence="2">The sequence shown here is derived from an EMBL/GenBank/DDBJ whole genome shotgun (WGS) entry which is preliminary data.</text>
</comment>
<reference evidence="2" key="1">
    <citation type="submission" date="2021-02" db="EMBL/GenBank/DDBJ databases">
        <title>Draft genome sequence of Microbispora sp. RL4-1S isolated from rice leaves in Thailand.</title>
        <authorList>
            <person name="Muangham S."/>
            <person name="Duangmal K."/>
        </authorList>
    </citation>
    <scope>NUCLEOTIDE SEQUENCE</scope>
    <source>
        <strain evidence="2">RL4-1S</strain>
    </source>
</reference>
<dbReference type="EMBL" id="JAFCNB010000012">
    <property type="protein sequence ID" value="MBP2706517.1"/>
    <property type="molecule type" value="Genomic_DNA"/>
</dbReference>
<keyword evidence="3" id="KW-1185">Reference proteome</keyword>
<keyword evidence="1" id="KW-0732">Signal</keyword>
<dbReference type="RefSeq" id="WP_210157796.1">
    <property type="nucleotide sequence ID" value="NZ_JAFCNB010000012.1"/>
</dbReference>
<evidence type="ECO:0000313" key="2">
    <source>
        <dbReference type="EMBL" id="MBP2706517.1"/>
    </source>
</evidence>
<dbReference type="AlphaFoldDB" id="A0A940WMC6"/>
<dbReference type="PROSITE" id="PS51257">
    <property type="entry name" value="PROKAR_LIPOPROTEIN"/>
    <property type="match status" value="1"/>
</dbReference>
<evidence type="ECO:0000256" key="1">
    <source>
        <dbReference type="SAM" id="SignalP"/>
    </source>
</evidence>
<name>A0A940WMC6_9ACTN</name>
<gene>
    <name evidence="2" type="ORF">JOL79_22160</name>
</gene>
<accession>A0A940WMC6</accession>
<sequence>MPRTRTGAALAVMALALAACSSSPPATTTAAASPGATPSADAMRIALRFVACARAHGYQIPDPTLVGGRIRFEVPAQSGQPRPEDMKAARNIPQCEALYKQIPDQRRRTQAPSAADIARGRKFADCVRRHGISDFPDPSSDGTFKLRGTRLESKAKDPEMRAAYDACVEFAVEFPFS</sequence>
<organism evidence="2 3">
    <name type="scientific">Microbispora oryzae</name>
    <dbReference type="NCBI Taxonomy" id="2806554"/>
    <lineage>
        <taxon>Bacteria</taxon>
        <taxon>Bacillati</taxon>
        <taxon>Actinomycetota</taxon>
        <taxon>Actinomycetes</taxon>
        <taxon>Streptosporangiales</taxon>
        <taxon>Streptosporangiaceae</taxon>
        <taxon>Microbispora</taxon>
    </lineage>
</organism>
<evidence type="ECO:0000313" key="3">
    <source>
        <dbReference type="Proteomes" id="UP000674234"/>
    </source>
</evidence>
<feature type="chain" id="PRO_5038942191" description="Lipoprotein" evidence="1">
    <location>
        <begin position="27"/>
        <end position="177"/>
    </location>
</feature>
<proteinExistence type="predicted"/>
<dbReference type="Proteomes" id="UP000674234">
    <property type="component" value="Unassembled WGS sequence"/>
</dbReference>
<protein>
    <recommendedName>
        <fullName evidence="4">Lipoprotein</fullName>
    </recommendedName>
</protein>
<evidence type="ECO:0008006" key="4">
    <source>
        <dbReference type="Google" id="ProtNLM"/>
    </source>
</evidence>
<feature type="signal peptide" evidence="1">
    <location>
        <begin position="1"/>
        <end position="26"/>
    </location>
</feature>